<gene>
    <name evidence="4" type="ORF">RDWZM_007091</name>
</gene>
<dbReference type="GO" id="GO:0005768">
    <property type="term" value="C:endosome"/>
    <property type="evidence" value="ECO:0007669"/>
    <property type="project" value="TreeGrafter"/>
</dbReference>
<organism evidence="4 5">
    <name type="scientific">Blomia tropicalis</name>
    <name type="common">Mite</name>
    <dbReference type="NCBI Taxonomy" id="40697"/>
    <lineage>
        <taxon>Eukaryota</taxon>
        <taxon>Metazoa</taxon>
        <taxon>Ecdysozoa</taxon>
        <taxon>Arthropoda</taxon>
        <taxon>Chelicerata</taxon>
        <taxon>Arachnida</taxon>
        <taxon>Acari</taxon>
        <taxon>Acariformes</taxon>
        <taxon>Sarcoptiformes</taxon>
        <taxon>Astigmata</taxon>
        <taxon>Glycyphagoidea</taxon>
        <taxon>Echimyopodidae</taxon>
        <taxon>Blomia</taxon>
    </lineage>
</organism>
<comment type="caution">
    <text evidence="4">The sequence shown here is derived from an EMBL/GenBank/DDBJ whole genome shotgun (WGS) entry which is preliminary data.</text>
</comment>
<feature type="domain" description="WASH complex subunit 7 central" evidence="1">
    <location>
        <begin position="653"/>
        <end position="1017"/>
    </location>
</feature>
<protein>
    <submittedName>
        <fullName evidence="4">Uncharacterized protein</fullName>
    </submittedName>
</protein>
<feature type="domain" description="WASH complex subunit 4 N-terminal" evidence="2">
    <location>
        <begin position="68"/>
        <end position="651"/>
    </location>
</feature>
<dbReference type="PANTHER" id="PTHR31409">
    <property type="entry name" value="WASH COMPLEX SUBUNIT 4"/>
    <property type="match status" value="1"/>
</dbReference>
<dbReference type="Pfam" id="PF14744">
    <property type="entry name" value="WASH-7_mid"/>
    <property type="match status" value="1"/>
</dbReference>
<evidence type="ECO:0000259" key="1">
    <source>
        <dbReference type="Pfam" id="PF14744"/>
    </source>
</evidence>
<dbReference type="InterPro" id="IPR028282">
    <property type="entry name" value="WASH-7_central"/>
</dbReference>
<feature type="domain" description="WASH complex subunit 7 C-terminal" evidence="3">
    <location>
        <begin position="1040"/>
        <end position="1218"/>
    </location>
</feature>
<dbReference type="Proteomes" id="UP001142055">
    <property type="component" value="Chromosome 2"/>
</dbReference>
<dbReference type="EMBL" id="JAPWDV010000002">
    <property type="protein sequence ID" value="KAJ6221279.1"/>
    <property type="molecule type" value="Genomic_DNA"/>
</dbReference>
<proteinExistence type="predicted"/>
<dbReference type="Pfam" id="PF14746">
    <property type="entry name" value="WASH-7_C"/>
    <property type="match status" value="1"/>
</dbReference>
<dbReference type="InterPro" id="IPR028191">
    <property type="entry name" value="WASH-4_N"/>
</dbReference>
<evidence type="ECO:0000259" key="3">
    <source>
        <dbReference type="Pfam" id="PF14746"/>
    </source>
</evidence>
<dbReference type="AlphaFoldDB" id="A0A9Q0M9B3"/>
<dbReference type="GO" id="GO:0007032">
    <property type="term" value="P:endosome organization"/>
    <property type="evidence" value="ECO:0007669"/>
    <property type="project" value="TreeGrafter"/>
</dbReference>
<keyword evidence="5" id="KW-1185">Reference proteome</keyword>
<reference evidence="4" key="1">
    <citation type="submission" date="2022-12" db="EMBL/GenBank/DDBJ databases">
        <title>Genome assemblies of Blomia tropicalis.</title>
        <authorList>
            <person name="Cui Y."/>
        </authorList>
    </citation>
    <scope>NUCLEOTIDE SEQUENCE</scope>
    <source>
        <tissue evidence="4">Adult mites</tissue>
    </source>
</reference>
<evidence type="ECO:0000259" key="2">
    <source>
        <dbReference type="Pfam" id="PF14745"/>
    </source>
</evidence>
<dbReference type="Pfam" id="PF14745">
    <property type="entry name" value="WASH-4_N"/>
    <property type="match status" value="1"/>
</dbReference>
<evidence type="ECO:0000313" key="5">
    <source>
        <dbReference type="Proteomes" id="UP001142055"/>
    </source>
</evidence>
<sequence length="1222" mass="140738">MDLDSEIINQARNETVGKYRLFIDEIYQDIANQNDRLKTIETCFGNLEPFKFLEQNARALENENTLIIEHTNYFELLQTCGNTQLNKLMLVFVTLTEELNQLSRSVSQFINPLILYREECLITAHEPNAETINGTCKDEEQEDEYTATATILPLLFEIICYLRRCYEVASNLVTQKHLMLSYASFKSNDRSFQSSIREVLPDLNSAMRFDVAWAALANLATALINLDQVFASQSNIIRRDIHNYKRSLEMVSKNLSKFDLDSKENHIKVLLTMLDEVQKELFDGRIAGPVTQESSAGQEIDFLFFRGLVISILNTNISECGAIAKNMSLNENMGAFVKYSCLEIEQNQDRFIDDHRLLAVASFYSLYFHLFWKDADRRLIKSIIDVQKKMAISFIHMKGNVSITPDQVLIGALPKSIIDKKMFDYFPIQREAMMKIGFMDGQVKAISVITYHWLVAMEQALNSGFYNESDDGDTLQLVFSHIHQWKEGFEHIRQLSNLVRNCIAIHNTCQRPVTKADTVALCKAINLLKGIQRFFQVHKKMLIEATAHYQKYNACALLNILTRSKRKILSNVNNYSEQKLDLLSAIILAANCLNGPVLTAKRFTLSTLCMAYAIPYEEVFTPDDLTKILVINRRIQFFINIFGTIRRMFDCEFLYFNRAIIQVYFSHFYESANVSNSNQNVFLANLNELQYFFAANDDALPLLESVSNVKQSKKLIASFVDEIVDSFKTNFLNPMCKDFEDELRFRTHSHLQVGDKSPFVRNLKDFHSFLSAEPFRLGGGRLIIWIKSYVENHLNELAYNMTTIALHDWKTYESMLAFARDKFGLEFASLQLPTQTLEQGLDVLEITRNIQIFVAAYMYNLNNQFFLERSSNNKHLNVLTIRHVSNSIQTHGFGIINSTVNYAYQFLKKKFQILSQFLFEEHIKSRLIKDIRNFRELIAKQEAAGVNGSLIKFPFERAEKFAKGIRRLGVASDGFTYLDKFRQLLTQIGNVLGFVRMLRSGALHCTSEIANFIPDLDDLRNGIKFEDLVRNEPITFNQETIEASQNFDQTLETICANYSDATDYFKLLVEVFASTMRDPKNMHLRNFFVVLPATTYNYVQHIIINKEKLARNNKTEDASFTDDGFAMGVIYVLKLLNQLNDFDSLQWFSSVDDHVIQAIQRSNSMVVESTVHSSSSNASRGVDDKLVQTTSLTIKRLEMFRREFQLLKYGMTSCRILFMSSN</sequence>
<name>A0A9Q0M9B3_BLOTA</name>
<dbReference type="PANTHER" id="PTHR31409:SF0">
    <property type="entry name" value="WASH COMPLEX SUBUNIT 4"/>
    <property type="match status" value="1"/>
</dbReference>
<dbReference type="InterPro" id="IPR027307">
    <property type="entry name" value="WASH7"/>
</dbReference>
<accession>A0A9Q0M9B3</accession>
<dbReference type="GO" id="GO:0071203">
    <property type="term" value="C:WASH complex"/>
    <property type="evidence" value="ECO:0007669"/>
    <property type="project" value="InterPro"/>
</dbReference>
<dbReference type="InterPro" id="IPR028283">
    <property type="entry name" value="WASH-7_C"/>
</dbReference>
<dbReference type="OMA" id="YNMTTIA"/>
<dbReference type="GO" id="GO:0016197">
    <property type="term" value="P:endosomal transport"/>
    <property type="evidence" value="ECO:0007669"/>
    <property type="project" value="TreeGrafter"/>
</dbReference>
<evidence type="ECO:0000313" key="4">
    <source>
        <dbReference type="EMBL" id="KAJ6221279.1"/>
    </source>
</evidence>